<feature type="region of interest" description="Disordered" evidence="1">
    <location>
        <begin position="198"/>
        <end position="288"/>
    </location>
</feature>
<sequence length="575" mass="63983">MVDNTLFTKKSKSDLIIVQIYVDDIIYGSTSQNLCDDFEKIMHGKFEMSMMRKLNFFLGLQIKRMEERIFFNQSKYIKEMLKKFGLEDSKPTKTSMSTEIKLTKDDESYSVYSSKYRGCIGRIRDAFSVEIYIIDLTHSRYSHVEDSRVTYTDISSPFEDLSDIGSLRVIVLGYDGLPMIPQDPYVEAALQASPSPDYVIGLKEPEQAPPSPVYPLPAAVSPTTDSQGYIPEEDDKDPEKDPDNYPSVREDDNEAKESSEDDADAKEEDEDDEEDEEHPALADSVPPPVHCVTARMSVRAQTPISLLSDVERAEAPSTSQLPPLETPPFLPIPLPTLSPPMLLPSLSHKADALVVTLLPRKRSCIALGPRFKVSKSSSALTARPAAGLRADYEFVVTLEDKVGRDLEREVEDGGFVSTNRQDTDEIYGRLDDAQDDMILARKAWVQSMGASDLARAKVMSLRTTVLGEQSMIVELRATDHTQKTQLVKAMALLKTLQTQKMAPKITTRPTPATTSTATTIPVTCAQVKALIDQGVADALAVHDADRSRNGEDIHDFRTGVRRQAPLTRECTYQTS</sequence>
<dbReference type="EMBL" id="BKCJ010002743">
    <property type="protein sequence ID" value="GEU50634.1"/>
    <property type="molecule type" value="Genomic_DNA"/>
</dbReference>
<proteinExistence type="predicted"/>
<reference evidence="3" key="1">
    <citation type="journal article" date="2019" name="Sci. Rep.">
        <title>Draft genome of Tanacetum cinerariifolium, the natural source of mosquito coil.</title>
        <authorList>
            <person name="Yamashiro T."/>
            <person name="Shiraishi A."/>
            <person name="Satake H."/>
            <person name="Nakayama K."/>
        </authorList>
    </citation>
    <scope>NUCLEOTIDE SEQUENCE</scope>
</reference>
<feature type="domain" description="Reverse transcriptase Ty1/copia-type" evidence="2">
    <location>
        <begin position="4"/>
        <end position="96"/>
    </location>
</feature>
<evidence type="ECO:0000259" key="2">
    <source>
        <dbReference type="Pfam" id="PF07727"/>
    </source>
</evidence>
<comment type="caution">
    <text evidence="3">The sequence shown here is derived from an EMBL/GenBank/DDBJ whole genome shotgun (WGS) entry which is preliminary data.</text>
</comment>
<evidence type="ECO:0000256" key="1">
    <source>
        <dbReference type="SAM" id="MobiDB-lite"/>
    </source>
</evidence>
<dbReference type="AlphaFoldDB" id="A0A6L2KRW8"/>
<evidence type="ECO:0000313" key="3">
    <source>
        <dbReference type="EMBL" id="GEU50634.1"/>
    </source>
</evidence>
<dbReference type="InterPro" id="IPR013103">
    <property type="entry name" value="RVT_2"/>
</dbReference>
<name>A0A6L2KRW8_TANCI</name>
<accession>A0A6L2KRW8</accession>
<gene>
    <name evidence="3" type="ORF">Tci_022612</name>
</gene>
<dbReference type="Pfam" id="PF07727">
    <property type="entry name" value="RVT_2"/>
    <property type="match status" value="1"/>
</dbReference>
<feature type="compositionally biased region" description="Acidic residues" evidence="1">
    <location>
        <begin position="251"/>
        <end position="277"/>
    </location>
</feature>
<organism evidence="3">
    <name type="scientific">Tanacetum cinerariifolium</name>
    <name type="common">Dalmatian daisy</name>
    <name type="synonym">Chrysanthemum cinerariifolium</name>
    <dbReference type="NCBI Taxonomy" id="118510"/>
    <lineage>
        <taxon>Eukaryota</taxon>
        <taxon>Viridiplantae</taxon>
        <taxon>Streptophyta</taxon>
        <taxon>Embryophyta</taxon>
        <taxon>Tracheophyta</taxon>
        <taxon>Spermatophyta</taxon>
        <taxon>Magnoliopsida</taxon>
        <taxon>eudicotyledons</taxon>
        <taxon>Gunneridae</taxon>
        <taxon>Pentapetalae</taxon>
        <taxon>asterids</taxon>
        <taxon>campanulids</taxon>
        <taxon>Asterales</taxon>
        <taxon>Asteraceae</taxon>
        <taxon>Asteroideae</taxon>
        <taxon>Anthemideae</taxon>
        <taxon>Anthemidinae</taxon>
        <taxon>Tanacetum</taxon>
    </lineage>
</organism>
<protein>
    <submittedName>
        <fullName evidence="3">Copia protein</fullName>
    </submittedName>
</protein>